<name>A0ABD1CF97_CULPP</name>
<dbReference type="GO" id="GO:0007608">
    <property type="term" value="P:sensory perception of smell"/>
    <property type="evidence" value="ECO:0007669"/>
    <property type="project" value="UniProtKB-KW"/>
</dbReference>
<dbReference type="AlphaFoldDB" id="A0ABD1CF97"/>
<keyword evidence="7" id="KW-0675">Receptor</keyword>
<reference evidence="9 10" key="1">
    <citation type="submission" date="2024-05" db="EMBL/GenBank/DDBJ databases">
        <title>Culex pipiens pipiens assembly and annotation.</title>
        <authorList>
            <person name="Alout H."/>
            <person name="Durand T."/>
        </authorList>
    </citation>
    <scope>NUCLEOTIDE SEQUENCE [LARGE SCALE GENOMIC DNA]</scope>
    <source>
        <strain evidence="9">HA-2024</strain>
        <tissue evidence="9">Whole body</tissue>
    </source>
</reference>
<evidence type="ECO:0000256" key="7">
    <source>
        <dbReference type="ARBA" id="ARBA00023170"/>
    </source>
</evidence>
<evidence type="ECO:0000313" key="9">
    <source>
        <dbReference type="EMBL" id="KAL1375033.1"/>
    </source>
</evidence>
<evidence type="ECO:0000313" key="10">
    <source>
        <dbReference type="Proteomes" id="UP001562425"/>
    </source>
</evidence>
<evidence type="ECO:0000256" key="5">
    <source>
        <dbReference type="ARBA" id="ARBA00022989"/>
    </source>
</evidence>
<evidence type="ECO:0000256" key="6">
    <source>
        <dbReference type="ARBA" id="ARBA00023136"/>
    </source>
</evidence>
<dbReference type="EMBL" id="JBEHCU010012841">
    <property type="protein sequence ID" value="KAL1375033.1"/>
    <property type="molecule type" value="Genomic_DNA"/>
</dbReference>
<evidence type="ECO:0000256" key="1">
    <source>
        <dbReference type="ARBA" id="ARBA00004141"/>
    </source>
</evidence>
<proteinExistence type="predicted"/>
<accession>A0ABD1CF97</accession>
<keyword evidence="10" id="KW-1185">Reference proteome</keyword>
<keyword evidence="6" id="KW-0472">Membrane</keyword>
<evidence type="ECO:0000256" key="2">
    <source>
        <dbReference type="ARBA" id="ARBA00022606"/>
    </source>
</evidence>
<protein>
    <submittedName>
        <fullName evidence="9">Uncharacterized protein</fullName>
    </submittedName>
</protein>
<comment type="subcellular location">
    <subcellularLocation>
        <location evidence="1">Membrane</location>
        <topology evidence="1">Multi-pass membrane protein</topology>
    </subcellularLocation>
</comment>
<evidence type="ECO:0000256" key="3">
    <source>
        <dbReference type="ARBA" id="ARBA00022692"/>
    </source>
</evidence>
<evidence type="ECO:0000256" key="8">
    <source>
        <dbReference type="ARBA" id="ARBA00023224"/>
    </source>
</evidence>
<keyword evidence="3" id="KW-0812">Transmembrane</keyword>
<dbReference type="Proteomes" id="UP001562425">
    <property type="component" value="Unassembled WGS sequence"/>
</dbReference>
<dbReference type="GO" id="GO:0007165">
    <property type="term" value="P:signal transduction"/>
    <property type="evidence" value="ECO:0007669"/>
    <property type="project" value="UniProtKB-KW"/>
</dbReference>
<dbReference type="InterPro" id="IPR004117">
    <property type="entry name" value="7tm6_olfct_rcpt"/>
</dbReference>
<keyword evidence="8" id="KW-0807">Transducer</keyword>
<keyword evidence="5" id="KW-1133">Transmembrane helix</keyword>
<comment type="caution">
    <text evidence="9">The sequence shown here is derived from an EMBL/GenBank/DDBJ whole genome shotgun (WGS) entry which is preliminary data.</text>
</comment>
<organism evidence="9 10">
    <name type="scientific">Culex pipiens pipiens</name>
    <name type="common">Northern house mosquito</name>
    <dbReference type="NCBI Taxonomy" id="38569"/>
    <lineage>
        <taxon>Eukaryota</taxon>
        <taxon>Metazoa</taxon>
        <taxon>Ecdysozoa</taxon>
        <taxon>Arthropoda</taxon>
        <taxon>Hexapoda</taxon>
        <taxon>Insecta</taxon>
        <taxon>Pterygota</taxon>
        <taxon>Neoptera</taxon>
        <taxon>Endopterygota</taxon>
        <taxon>Diptera</taxon>
        <taxon>Nematocera</taxon>
        <taxon>Culicoidea</taxon>
        <taxon>Culicidae</taxon>
        <taxon>Culicinae</taxon>
        <taxon>Culicini</taxon>
        <taxon>Culex</taxon>
        <taxon>Culex</taxon>
    </lineage>
</organism>
<evidence type="ECO:0000256" key="4">
    <source>
        <dbReference type="ARBA" id="ARBA00022725"/>
    </source>
</evidence>
<dbReference type="GO" id="GO:0016020">
    <property type="term" value="C:membrane"/>
    <property type="evidence" value="ECO:0007669"/>
    <property type="project" value="UniProtKB-SubCell"/>
</dbReference>
<feature type="non-terminal residue" evidence="9">
    <location>
        <position position="1"/>
    </location>
</feature>
<keyword evidence="4" id="KW-0552">Olfaction</keyword>
<sequence>WTICAPKSANESTYNLPWPHKLAKSNCFAREYCSIRSTMMVMMMRAQAGMAFSCGGFYEMSMEKIAELMKLTYTMVMFVLQIQE</sequence>
<gene>
    <name evidence="9" type="ORF">pipiens_017737</name>
</gene>
<dbReference type="Pfam" id="PF02949">
    <property type="entry name" value="7tm_6"/>
    <property type="match status" value="1"/>
</dbReference>
<keyword evidence="2" id="KW-0716">Sensory transduction</keyword>